<name>A0A183TKY4_SCHSO</name>
<dbReference type="Proteomes" id="UP000275846">
    <property type="component" value="Unassembled WGS sequence"/>
</dbReference>
<evidence type="ECO:0000313" key="4">
    <source>
        <dbReference type="Proteomes" id="UP000275846"/>
    </source>
</evidence>
<protein>
    <submittedName>
        <fullName evidence="5">Reverse transcriptase domain-containing protein</fullName>
    </submittedName>
</protein>
<accession>A0A183TKY4</accession>
<proteinExistence type="predicted"/>
<dbReference type="PANTHER" id="PTHR47027">
    <property type="entry name" value="REVERSE TRANSCRIPTASE DOMAIN-CONTAINING PROTEIN"/>
    <property type="match status" value="1"/>
</dbReference>
<sequence>MAFGCSICLVQVVNAPVAVSNCYPALTCGSSKLGLPSGYTPGNRHDRRATPDLRPHSPQPLERSPGARTAPGKPMRLSTTQRNNRHDLRPEICIAYRMDGRLLNQRWMQFHSRFSTATIHELLFADNCALNTRTEEEMQRSMDLFTAACDNFGLRINTEKTVVMHQPSPNTLYAAAHINLNGAQIKSVDTFTYLGSNLSRST</sequence>
<reference evidence="3 4" key="2">
    <citation type="submission" date="2018-11" db="EMBL/GenBank/DDBJ databases">
        <authorList>
            <consortium name="Pathogen Informatics"/>
        </authorList>
    </citation>
    <scope>NUCLEOTIDE SEQUENCE [LARGE SCALE GENOMIC DNA]</scope>
    <source>
        <strain evidence="3 4">NST_G2</strain>
    </source>
</reference>
<gene>
    <name evidence="3" type="ORF">SSLN_LOCUS17132</name>
</gene>
<reference evidence="5" key="1">
    <citation type="submission" date="2016-06" db="UniProtKB">
        <authorList>
            <consortium name="WormBaseParasite"/>
        </authorList>
    </citation>
    <scope>IDENTIFICATION</scope>
</reference>
<keyword evidence="4" id="KW-1185">Reference proteome</keyword>
<dbReference type="InterPro" id="IPR000477">
    <property type="entry name" value="RT_dom"/>
</dbReference>
<dbReference type="AlphaFoldDB" id="A0A183TKY4"/>
<dbReference type="WBParaSite" id="SSLN_0001778101-mRNA-1">
    <property type="protein sequence ID" value="SSLN_0001778101-mRNA-1"/>
    <property type="gene ID" value="SSLN_0001778101"/>
</dbReference>
<feature type="region of interest" description="Disordered" evidence="1">
    <location>
        <begin position="37"/>
        <end position="83"/>
    </location>
</feature>
<evidence type="ECO:0000256" key="1">
    <source>
        <dbReference type="SAM" id="MobiDB-lite"/>
    </source>
</evidence>
<dbReference type="PANTHER" id="PTHR47027:SF26">
    <property type="entry name" value="REVERSE TRANSCRIPTASE DOMAIN-CONTAINING PROTEIN"/>
    <property type="match status" value="1"/>
</dbReference>
<dbReference type="OrthoDB" id="425014at2759"/>
<dbReference type="Pfam" id="PF00078">
    <property type="entry name" value="RVT_1"/>
    <property type="match status" value="1"/>
</dbReference>
<evidence type="ECO:0000259" key="2">
    <source>
        <dbReference type="Pfam" id="PF00078"/>
    </source>
</evidence>
<dbReference type="EMBL" id="UYSU01042021">
    <property type="protein sequence ID" value="VDM03518.1"/>
    <property type="molecule type" value="Genomic_DNA"/>
</dbReference>
<evidence type="ECO:0000313" key="3">
    <source>
        <dbReference type="EMBL" id="VDM03518.1"/>
    </source>
</evidence>
<organism evidence="5">
    <name type="scientific">Schistocephalus solidus</name>
    <name type="common">Tapeworm</name>
    <dbReference type="NCBI Taxonomy" id="70667"/>
    <lineage>
        <taxon>Eukaryota</taxon>
        <taxon>Metazoa</taxon>
        <taxon>Spiralia</taxon>
        <taxon>Lophotrochozoa</taxon>
        <taxon>Platyhelminthes</taxon>
        <taxon>Cestoda</taxon>
        <taxon>Eucestoda</taxon>
        <taxon>Diphyllobothriidea</taxon>
        <taxon>Diphyllobothriidae</taxon>
        <taxon>Schistocephalus</taxon>
    </lineage>
</organism>
<feature type="domain" description="Reverse transcriptase" evidence="2">
    <location>
        <begin position="113"/>
        <end position="197"/>
    </location>
</feature>
<evidence type="ECO:0000313" key="5">
    <source>
        <dbReference type="WBParaSite" id="SSLN_0001778101-mRNA-1"/>
    </source>
</evidence>